<keyword evidence="1" id="KW-0732">Signal</keyword>
<organism evidence="2 3">
    <name type="scientific">Vibrio maritimus</name>
    <dbReference type="NCBI Taxonomy" id="990268"/>
    <lineage>
        <taxon>Bacteria</taxon>
        <taxon>Pseudomonadati</taxon>
        <taxon>Pseudomonadota</taxon>
        <taxon>Gammaproteobacteria</taxon>
        <taxon>Vibrionales</taxon>
        <taxon>Vibrionaceae</taxon>
        <taxon>Vibrio</taxon>
    </lineage>
</organism>
<dbReference type="AlphaFoldDB" id="A0A090RS72"/>
<gene>
    <name evidence="2" type="ORF">JCM19235_5588</name>
</gene>
<reference evidence="2 3" key="2">
    <citation type="submission" date="2014-09" db="EMBL/GenBank/DDBJ databases">
        <authorList>
            <consortium name="NBRP consortium"/>
            <person name="Sawabe T."/>
            <person name="Meirelles P."/>
            <person name="Nakanishi M."/>
            <person name="Sayaka M."/>
            <person name="Hattori M."/>
            <person name="Ohkuma M."/>
        </authorList>
    </citation>
    <scope>NUCLEOTIDE SEQUENCE [LARGE SCALE GENOMIC DNA]</scope>
    <source>
        <strain evidence="3">JCM19235</strain>
    </source>
</reference>
<sequence length="60" mass="6585">MKQILSILSLSLIALTTDAAYLDEETGEVVVPTNQELLGEEHSGLDTHNRQDTNFSILIS</sequence>
<dbReference type="STRING" id="990268.JCM19235_5588"/>
<keyword evidence="3" id="KW-1185">Reference proteome</keyword>
<name>A0A090RS72_9VIBR</name>
<accession>A0A090RS72</accession>
<feature type="chain" id="PRO_5001862658" evidence="1">
    <location>
        <begin position="20"/>
        <end position="60"/>
    </location>
</feature>
<evidence type="ECO:0000256" key="1">
    <source>
        <dbReference type="SAM" id="SignalP"/>
    </source>
</evidence>
<comment type="caution">
    <text evidence="2">The sequence shown here is derived from an EMBL/GenBank/DDBJ whole genome shotgun (WGS) entry which is preliminary data.</text>
</comment>
<reference evidence="2 3" key="1">
    <citation type="submission" date="2014-09" db="EMBL/GenBank/DDBJ databases">
        <title>Vibrio maritimus JCM 19235. (C45) whole genome shotgun sequence.</title>
        <authorList>
            <person name="Sawabe T."/>
            <person name="Meirelles P."/>
            <person name="Nakanishi M."/>
            <person name="Sayaka M."/>
            <person name="Hattori M."/>
            <person name="Ohkuma M."/>
        </authorList>
    </citation>
    <scope>NUCLEOTIDE SEQUENCE [LARGE SCALE GENOMIC DNA]</scope>
    <source>
        <strain evidence="3">JCM19235</strain>
    </source>
</reference>
<dbReference type="EMBL" id="BBMR01000001">
    <property type="protein sequence ID" value="GAL17039.1"/>
    <property type="molecule type" value="Genomic_DNA"/>
</dbReference>
<proteinExistence type="predicted"/>
<evidence type="ECO:0000313" key="3">
    <source>
        <dbReference type="Proteomes" id="UP000029228"/>
    </source>
</evidence>
<feature type="signal peptide" evidence="1">
    <location>
        <begin position="1"/>
        <end position="19"/>
    </location>
</feature>
<dbReference type="Proteomes" id="UP000029228">
    <property type="component" value="Unassembled WGS sequence"/>
</dbReference>
<evidence type="ECO:0000313" key="2">
    <source>
        <dbReference type="EMBL" id="GAL17039.1"/>
    </source>
</evidence>
<protein>
    <submittedName>
        <fullName evidence="2">Uncharacterized protein</fullName>
    </submittedName>
</protein>